<keyword evidence="7 9" id="KW-0630">Potassium</keyword>
<dbReference type="CDD" id="cd01174">
    <property type="entry name" value="ribokinase"/>
    <property type="match status" value="1"/>
</dbReference>
<protein>
    <recommendedName>
        <fullName evidence="9 10">Ribokinase</fullName>
        <shortName evidence="9">RK</shortName>
        <ecNumber evidence="9 10">2.7.1.15</ecNumber>
    </recommendedName>
</protein>
<dbReference type="UniPathway" id="UPA00916">
    <property type="reaction ID" value="UER00889"/>
</dbReference>
<feature type="binding site" evidence="9">
    <location>
        <begin position="279"/>
        <end position="280"/>
    </location>
    <ligand>
        <name>ATP</name>
        <dbReference type="ChEBI" id="CHEBI:30616"/>
    </ligand>
</feature>
<keyword evidence="2 9" id="KW-0479">Metal-binding</keyword>
<feature type="binding site" evidence="9">
    <location>
        <position position="274"/>
    </location>
    <ligand>
        <name>K(+)</name>
        <dbReference type="ChEBI" id="CHEBI:29103"/>
    </ligand>
</feature>
<dbReference type="PANTHER" id="PTHR10584">
    <property type="entry name" value="SUGAR KINASE"/>
    <property type="match status" value="1"/>
</dbReference>
<dbReference type="GO" id="GO:0046872">
    <property type="term" value="F:metal ion binding"/>
    <property type="evidence" value="ECO:0007669"/>
    <property type="project" value="UniProtKB-KW"/>
</dbReference>
<keyword evidence="9" id="KW-0963">Cytoplasm</keyword>
<gene>
    <name evidence="9" type="primary">rbsK</name>
    <name evidence="12" type="ORF">CZ674_02225</name>
</gene>
<comment type="pathway">
    <text evidence="9">Carbohydrate metabolism; D-ribose degradation; D-ribose 5-phosphate from beta-D-ribopyranose: step 2/2.</text>
</comment>
<comment type="catalytic activity">
    <reaction evidence="9">
        <text>D-ribose + ATP = D-ribose 5-phosphate + ADP + H(+)</text>
        <dbReference type="Rhea" id="RHEA:13697"/>
        <dbReference type="ChEBI" id="CHEBI:15378"/>
        <dbReference type="ChEBI" id="CHEBI:30616"/>
        <dbReference type="ChEBI" id="CHEBI:47013"/>
        <dbReference type="ChEBI" id="CHEBI:78346"/>
        <dbReference type="ChEBI" id="CHEBI:456216"/>
        <dbReference type="EC" id="2.7.1.15"/>
    </reaction>
</comment>
<comment type="cofactor">
    <cofactor evidence="9">
        <name>Mg(2+)</name>
        <dbReference type="ChEBI" id="CHEBI:18420"/>
    </cofactor>
    <text evidence="9">Requires a divalent cation, most likely magnesium in vivo, as an electrophilic catalyst to aid phosphoryl group transfer. It is the chelate of the metal and the nucleotide that is the actual substrate.</text>
</comment>
<dbReference type="PRINTS" id="PR00990">
    <property type="entry name" value="RIBOKINASE"/>
</dbReference>
<dbReference type="EC" id="2.7.1.15" evidence="9 10"/>
<accession>A0A1R4F204</accession>
<sequence length="333" mass="34464">MPDNVMTGSSLCQSKIGALMASGVQSPDRGAVLVVGSVTADVTTFSSRLPEPGETFLGDAFTLVLGGKGANQAVAAGRAGADARFVGCVGTDLFQDLVTSGLRDAGVDITHLRAVDDQTGIAHIRVDAAGENDIVMVPLANAHLSKEQIDTAFDDFAATSAVMLTQLEIPFTLTMHAIRRANERGLTVILDPAPAHELDDSIWPLIDLVVPNETEATLLTGIKVTDAASAETAGRWFLDRGVKRALITLAGAGSLLVEPDSTEFFEPHKVDVVDTTAAGDAFAGYLAAGLAEGADLRSAIERAGAAGALAVTKRGASPSLPEAAEVDAFRTSR</sequence>
<keyword evidence="8 9" id="KW-0119">Carbohydrate metabolism</keyword>
<proteinExistence type="inferred from homology"/>
<comment type="caution">
    <text evidence="9">Lacks conserved residue(s) required for the propagation of feature annotation.</text>
</comment>
<dbReference type="InterPro" id="IPR011877">
    <property type="entry name" value="Ribokinase"/>
</dbReference>
<comment type="function">
    <text evidence="9">Catalyzes the phosphorylation of ribose at O-5 in a reaction requiring ATP and magnesium. The resulting D-ribose-5-phosphate can then be used either for sythesis of nucleotides, histidine, and tryptophan, or as a component of the pentose phosphate pathway.</text>
</comment>
<dbReference type="GO" id="GO:0019303">
    <property type="term" value="P:D-ribose catabolic process"/>
    <property type="evidence" value="ECO:0007669"/>
    <property type="project" value="UniProtKB-UniRule"/>
</dbReference>
<evidence type="ECO:0000256" key="9">
    <source>
        <dbReference type="HAMAP-Rule" id="MF_01987"/>
    </source>
</evidence>
<dbReference type="Gene3D" id="3.40.1190.20">
    <property type="match status" value="1"/>
</dbReference>
<dbReference type="PANTHER" id="PTHR10584:SF166">
    <property type="entry name" value="RIBOKINASE"/>
    <property type="match status" value="1"/>
</dbReference>
<feature type="binding site" evidence="9">
    <location>
        <position position="280"/>
    </location>
    <ligand>
        <name>substrate</name>
    </ligand>
</feature>
<dbReference type="HAMAP" id="MF_01987">
    <property type="entry name" value="Ribokinase"/>
    <property type="match status" value="1"/>
</dbReference>
<dbReference type="SUPFAM" id="SSF53613">
    <property type="entry name" value="Ribokinase-like"/>
    <property type="match status" value="1"/>
</dbReference>
<feature type="binding site" evidence="9">
    <location>
        <position position="319"/>
    </location>
    <ligand>
        <name>K(+)</name>
        <dbReference type="ChEBI" id="CHEBI:29103"/>
    </ligand>
</feature>
<evidence type="ECO:0000259" key="11">
    <source>
        <dbReference type="Pfam" id="PF00294"/>
    </source>
</evidence>
<dbReference type="InterPro" id="IPR002139">
    <property type="entry name" value="Ribo/fructo_kinase"/>
</dbReference>
<dbReference type="Pfam" id="PF00294">
    <property type="entry name" value="PfkB"/>
    <property type="match status" value="1"/>
</dbReference>
<evidence type="ECO:0000256" key="2">
    <source>
        <dbReference type="ARBA" id="ARBA00022723"/>
    </source>
</evidence>
<dbReference type="InterPro" id="IPR029056">
    <property type="entry name" value="Ribokinase-like"/>
</dbReference>
<keyword evidence="3 9" id="KW-0547">Nucleotide-binding</keyword>
<feature type="binding site" evidence="9">
    <location>
        <position position="313"/>
    </location>
    <ligand>
        <name>K(+)</name>
        <dbReference type="ChEBI" id="CHEBI:29103"/>
    </ligand>
</feature>
<dbReference type="GO" id="GO:0004747">
    <property type="term" value="F:ribokinase activity"/>
    <property type="evidence" value="ECO:0007669"/>
    <property type="project" value="UniProtKB-UniRule"/>
</dbReference>
<feature type="binding site" evidence="9">
    <location>
        <position position="315"/>
    </location>
    <ligand>
        <name>K(+)</name>
        <dbReference type="ChEBI" id="CHEBI:29103"/>
    </ligand>
</feature>
<feature type="binding site" evidence="9">
    <location>
        <begin position="67"/>
        <end position="71"/>
    </location>
    <ligand>
        <name>substrate</name>
    </ligand>
</feature>
<feature type="binding site" evidence="9">
    <location>
        <position position="212"/>
    </location>
    <ligand>
        <name>ATP</name>
        <dbReference type="ChEBI" id="CHEBI:30616"/>
    </ligand>
</feature>
<reference evidence="12 13" key="1">
    <citation type="submission" date="2017-02" db="EMBL/GenBank/DDBJ databases">
        <authorList>
            <person name="Peterson S.W."/>
        </authorList>
    </citation>
    <scope>NUCLEOTIDE SEQUENCE [LARGE SCALE GENOMIC DNA]</scope>
    <source>
        <strain evidence="12 13">LMG 22410</strain>
    </source>
</reference>
<evidence type="ECO:0000313" key="13">
    <source>
        <dbReference type="Proteomes" id="UP000195787"/>
    </source>
</evidence>
<dbReference type="Proteomes" id="UP000195787">
    <property type="component" value="Unassembled WGS sequence"/>
</dbReference>
<dbReference type="GO" id="GO:0005524">
    <property type="term" value="F:ATP binding"/>
    <property type="evidence" value="ECO:0007669"/>
    <property type="project" value="UniProtKB-UniRule"/>
</dbReference>
<feature type="binding site" evidence="9">
    <location>
        <position position="168"/>
    </location>
    <ligand>
        <name>substrate</name>
    </ligand>
</feature>
<keyword evidence="6 9" id="KW-0460">Magnesium</keyword>
<dbReference type="NCBIfam" id="TIGR02152">
    <property type="entry name" value="D_ribokin_bact"/>
    <property type="match status" value="1"/>
</dbReference>
<feature type="domain" description="Carbohydrate kinase PfkB" evidence="11">
    <location>
        <begin position="32"/>
        <end position="322"/>
    </location>
</feature>
<comment type="subcellular location">
    <subcellularLocation>
        <location evidence="9">Cytoplasm</location>
    </subcellularLocation>
</comment>
<evidence type="ECO:0000256" key="3">
    <source>
        <dbReference type="ARBA" id="ARBA00022741"/>
    </source>
</evidence>
<evidence type="ECO:0000256" key="7">
    <source>
        <dbReference type="ARBA" id="ARBA00022958"/>
    </source>
</evidence>
<keyword evidence="13" id="KW-1185">Reference proteome</keyword>
<feature type="binding site" evidence="9">
    <location>
        <position position="276"/>
    </location>
    <ligand>
        <name>K(+)</name>
        <dbReference type="ChEBI" id="CHEBI:29103"/>
    </ligand>
</feature>
<evidence type="ECO:0000256" key="1">
    <source>
        <dbReference type="ARBA" id="ARBA00022679"/>
    </source>
</evidence>
<evidence type="ECO:0000256" key="10">
    <source>
        <dbReference type="NCBIfam" id="TIGR02152"/>
    </source>
</evidence>
<evidence type="ECO:0000256" key="6">
    <source>
        <dbReference type="ARBA" id="ARBA00022842"/>
    </source>
</evidence>
<keyword evidence="4 9" id="KW-0418">Kinase</keyword>
<comment type="similarity">
    <text evidence="9">Belongs to the carbohydrate kinase PfkB family. Ribokinase subfamily.</text>
</comment>
<dbReference type="EMBL" id="FUHU01000010">
    <property type="protein sequence ID" value="SJM49978.1"/>
    <property type="molecule type" value="Genomic_DNA"/>
</dbReference>
<name>A0A1R4F204_9MICO</name>
<evidence type="ECO:0000256" key="8">
    <source>
        <dbReference type="ARBA" id="ARBA00023277"/>
    </source>
</evidence>
<comment type="subunit">
    <text evidence="9">Homodimer.</text>
</comment>
<evidence type="ECO:0000313" key="12">
    <source>
        <dbReference type="EMBL" id="SJM49978.1"/>
    </source>
</evidence>
<comment type="activity regulation">
    <text evidence="9">Activated by a monovalent cation that binds near, but not in, the active site. The most likely occupant of the site in vivo is potassium. Ion binding induces a conformational change that may alter substrate affinity.</text>
</comment>
<evidence type="ECO:0000256" key="5">
    <source>
        <dbReference type="ARBA" id="ARBA00022840"/>
    </source>
</evidence>
<dbReference type="InterPro" id="IPR011611">
    <property type="entry name" value="PfkB_dom"/>
</dbReference>
<organism evidence="12 13">
    <name type="scientific">Agrococcus casei LMG 22410</name>
    <dbReference type="NCBI Taxonomy" id="1255656"/>
    <lineage>
        <taxon>Bacteria</taxon>
        <taxon>Bacillati</taxon>
        <taxon>Actinomycetota</taxon>
        <taxon>Actinomycetes</taxon>
        <taxon>Micrococcales</taxon>
        <taxon>Microbacteriaceae</taxon>
        <taxon>Agrococcus</taxon>
    </lineage>
</organism>
<feature type="binding site" evidence="9">
    <location>
        <position position="310"/>
    </location>
    <ligand>
        <name>K(+)</name>
        <dbReference type="ChEBI" id="CHEBI:29103"/>
    </ligand>
</feature>
<evidence type="ECO:0000256" key="4">
    <source>
        <dbReference type="ARBA" id="ARBA00022777"/>
    </source>
</evidence>
<keyword evidence="5 9" id="KW-0067">ATP-binding</keyword>
<dbReference type="AlphaFoldDB" id="A0A1R4F204"/>
<feature type="binding site" evidence="9">
    <location>
        <begin position="39"/>
        <end position="41"/>
    </location>
    <ligand>
        <name>substrate</name>
    </ligand>
</feature>
<keyword evidence="1 9" id="KW-0808">Transferase</keyword>
<feature type="active site" description="Proton acceptor" evidence="9">
    <location>
        <position position="280"/>
    </location>
</feature>
<dbReference type="GO" id="GO:0005829">
    <property type="term" value="C:cytosol"/>
    <property type="evidence" value="ECO:0007669"/>
    <property type="project" value="TreeGrafter"/>
</dbReference>